<feature type="transmembrane region" description="Helical" evidence="6">
    <location>
        <begin position="90"/>
        <end position="109"/>
    </location>
</feature>
<name>A0A0K0F440_STRVS</name>
<proteinExistence type="inferred from homology"/>
<evidence type="ECO:0000313" key="8">
    <source>
        <dbReference type="Proteomes" id="UP000035680"/>
    </source>
</evidence>
<keyword evidence="8" id="KW-1185">Reference proteome</keyword>
<protein>
    <submittedName>
        <fullName evidence="9">DNA damage-regulated autophagy modulator protein 2</fullName>
    </submittedName>
</protein>
<feature type="domain" description="CWH43-like N-terminal" evidence="7">
    <location>
        <begin position="4"/>
        <end position="240"/>
    </location>
</feature>
<evidence type="ECO:0000256" key="4">
    <source>
        <dbReference type="ARBA" id="ARBA00022989"/>
    </source>
</evidence>
<comment type="similarity">
    <text evidence="2">Belongs to the DRAM/TMEM150 family.</text>
</comment>
<dbReference type="WBParaSite" id="SVE_0357600.1">
    <property type="protein sequence ID" value="SVE_0357600.1"/>
    <property type="gene ID" value="SVE_0357600"/>
</dbReference>
<evidence type="ECO:0000256" key="6">
    <source>
        <dbReference type="SAM" id="Phobius"/>
    </source>
</evidence>
<feature type="transmembrane region" description="Helical" evidence="6">
    <location>
        <begin position="156"/>
        <end position="175"/>
    </location>
</feature>
<dbReference type="InterPro" id="IPR019402">
    <property type="entry name" value="CWH43_N"/>
</dbReference>
<dbReference type="PANTHER" id="PTHR21324">
    <property type="entry name" value="FASTING-INDUCIBLE INTEGRAL MEMBRANE PROTEIN TM6P1-RELATED"/>
    <property type="match status" value="1"/>
</dbReference>
<feature type="transmembrane region" description="Helical" evidence="6">
    <location>
        <begin position="51"/>
        <end position="69"/>
    </location>
</feature>
<reference evidence="8" key="1">
    <citation type="submission" date="2014-07" db="EMBL/GenBank/DDBJ databases">
        <authorList>
            <person name="Martin A.A"/>
            <person name="De Silva N."/>
        </authorList>
    </citation>
    <scope>NUCLEOTIDE SEQUENCE</scope>
</reference>
<keyword evidence="4 6" id="KW-1133">Transmembrane helix</keyword>
<accession>A0A0K0F440</accession>
<dbReference type="PROSITE" id="PS51257">
    <property type="entry name" value="PROKAR_LIPOPROTEIN"/>
    <property type="match status" value="1"/>
</dbReference>
<dbReference type="Pfam" id="PF10277">
    <property type="entry name" value="Frag1"/>
    <property type="match status" value="1"/>
</dbReference>
<evidence type="ECO:0000313" key="9">
    <source>
        <dbReference type="WBParaSite" id="SVE_0357600.1"/>
    </source>
</evidence>
<reference evidence="9" key="2">
    <citation type="submission" date="2015-08" db="UniProtKB">
        <authorList>
            <consortium name="WormBaseParasite"/>
        </authorList>
    </citation>
    <scope>IDENTIFICATION</scope>
</reference>
<sequence length="284" mass="32676">MKKVWLLPVLHVFFACSAFFSGYIIIVSKNLADPLLPYISDGGAYPPESGIFGQMLNIAAVFLAIVTYIRYQKLEVFYNYNKTETLWTKLNTILLVLGWISSFGMSVVANFQEFSIPMMHVIGAMLAFFSALLYVWGHILLLLLTKKPRLTPKWMIILRICLATISLISLIFHLITQWSFAFVEKNDNGLYPTLPPNDGIEQYPKNSPFYTRHLVTTFSEWILVLSLEAHFLSYSFELKDFMANIITVEYRGIPTDNGDRFDIRTNQFVIRQSKLFDTKVVTHI</sequence>
<evidence type="ECO:0000256" key="2">
    <source>
        <dbReference type="ARBA" id="ARBA00006565"/>
    </source>
</evidence>
<evidence type="ECO:0000256" key="3">
    <source>
        <dbReference type="ARBA" id="ARBA00022692"/>
    </source>
</evidence>
<dbReference type="GO" id="GO:0012505">
    <property type="term" value="C:endomembrane system"/>
    <property type="evidence" value="ECO:0007669"/>
    <property type="project" value="UniProtKB-SubCell"/>
</dbReference>
<dbReference type="InterPro" id="IPR050911">
    <property type="entry name" value="DRAM/TMEM150_Autophagy_Mod"/>
</dbReference>
<keyword evidence="5 6" id="KW-0472">Membrane</keyword>
<dbReference type="Proteomes" id="UP000035680">
    <property type="component" value="Unassembled WGS sequence"/>
</dbReference>
<dbReference type="PANTHER" id="PTHR21324:SF2">
    <property type="entry name" value="EG:22E5.9 PROTEIN"/>
    <property type="match status" value="1"/>
</dbReference>
<comment type="subcellular location">
    <subcellularLocation>
        <location evidence="1">Endomembrane system</location>
        <topology evidence="1">Multi-pass membrane protein</topology>
    </subcellularLocation>
</comment>
<feature type="transmembrane region" description="Helical" evidence="6">
    <location>
        <begin position="12"/>
        <end position="31"/>
    </location>
</feature>
<evidence type="ECO:0000256" key="1">
    <source>
        <dbReference type="ARBA" id="ARBA00004127"/>
    </source>
</evidence>
<dbReference type="AlphaFoldDB" id="A0A0K0F440"/>
<feature type="transmembrane region" description="Helical" evidence="6">
    <location>
        <begin position="121"/>
        <end position="144"/>
    </location>
</feature>
<evidence type="ECO:0000259" key="7">
    <source>
        <dbReference type="Pfam" id="PF10277"/>
    </source>
</evidence>
<organism evidence="8 9">
    <name type="scientific">Strongyloides venezuelensis</name>
    <name type="common">Threadworm</name>
    <dbReference type="NCBI Taxonomy" id="75913"/>
    <lineage>
        <taxon>Eukaryota</taxon>
        <taxon>Metazoa</taxon>
        <taxon>Ecdysozoa</taxon>
        <taxon>Nematoda</taxon>
        <taxon>Chromadorea</taxon>
        <taxon>Rhabditida</taxon>
        <taxon>Tylenchina</taxon>
        <taxon>Panagrolaimomorpha</taxon>
        <taxon>Strongyloidoidea</taxon>
        <taxon>Strongyloididae</taxon>
        <taxon>Strongyloides</taxon>
    </lineage>
</organism>
<evidence type="ECO:0000256" key="5">
    <source>
        <dbReference type="ARBA" id="ARBA00023136"/>
    </source>
</evidence>
<keyword evidence="3 6" id="KW-0812">Transmembrane</keyword>